<dbReference type="AlphaFoldDB" id="A0A1I8GHB2"/>
<comment type="similarity">
    <text evidence="2">Belongs to the InsP3 receptor family.</text>
</comment>
<keyword evidence="2" id="KW-1071">Ligand-gated ion channel</keyword>
<dbReference type="InterPro" id="IPR016093">
    <property type="entry name" value="MIR_motif"/>
</dbReference>
<evidence type="ECO:0000259" key="3">
    <source>
        <dbReference type="PROSITE" id="PS50919"/>
    </source>
</evidence>
<dbReference type="Gene3D" id="1.25.10.30">
    <property type="entry name" value="IP3 receptor type 1 binding core, RIH domain"/>
    <property type="match status" value="1"/>
</dbReference>
<dbReference type="InterPro" id="IPR035910">
    <property type="entry name" value="RyR/IP3R_RIH_dom_sf"/>
</dbReference>
<dbReference type="PANTHER" id="PTHR13715:SF99">
    <property type="entry name" value="INOSITOL 1,4,5-TRISPHOSPHATE RECEPTOR-LIKE PROTEIN A"/>
    <property type="match status" value="1"/>
</dbReference>
<dbReference type="Pfam" id="PF01365">
    <property type="entry name" value="RYDR_ITPR"/>
    <property type="match status" value="1"/>
</dbReference>
<dbReference type="InterPro" id="IPR000493">
    <property type="entry name" value="InsP3_rcpt"/>
</dbReference>
<keyword evidence="4" id="KW-1185">Reference proteome</keyword>
<keyword evidence="1" id="KW-0677">Repeat</keyword>
<evidence type="ECO:0000256" key="1">
    <source>
        <dbReference type="ARBA" id="ARBA00022737"/>
    </source>
</evidence>
<dbReference type="SUPFAM" id="SSF82109">
    <property type="entry name" value="MIR domain"/>
    <property type="match status" value="2"/>
</dbReference>
<keyword evidence="2" id="KW-0675">Receptor</keyword>
<evidence type="ECO:0000313" key="4">
    <source>
        <dbReference type="Proteomes" id="UP000095280"/>
    </source>
</evidence>
<dbReference type="WBParaSite" id="maker-uti_cns_0002009-snap-gene-0.5-mRNA-1">
    <property type="protein sequence ID" value="maker-uti_cns_0002009-snap-gene-0.5-mRNA-1"/>
    <property type="gene ID" value="maker-uti_cns_0002009-snap-gene-0.5"/>
</dbReference>
<dbReference type="InterPro" id="IPR000699">
    <property type="entry name" value="RIH_dom"/>
</dbReference>
<comment type="domain">
    <text evidence="2">The receptor contains a calcium channel in its C-terminal extremity. Its large N-terminal cytoplasmic region has the ligand-binding site in the N-terminus and modulatory sites in the middle portion immediately upstream of the channel region.</text>
</comment>
<dbReference type="InterPro" id="IPR015925">
    <property type="entry name" value="Ryanodine_IP3_receptor"/>
</dbReference>
<keyword evidence="2" id="KW-0472">Membrane</keyword>
<reference evidence="5" key="1">
    <citation type="submission" date="2016-11" db="UniProtKB">
        <authorList>
            <consortium name="WormBaseParasite"/>
        </authorList>
    </citation>
    <scope>IDENTIFICATION</scope>
</reference>
<dbReference type="Gene3D" id="2.80.10.50">
    <property type="match status" value="2"/>
</dbReference>
<sequence length="771" mass="88083">MAAIAEDVLCIGDTIALYSDDVLGYVYALQSSSSHAVLAVNSKEDRVQPRCPDAQVLSFKICSANRYKLQKAYRKLAAAQSSTSSVAQMAQLTQAKIAAAAEEEDNAVEQRRQKGKKVLYGQMVQLQHVFTGKFVHISTQNTSPTESSNMQVTLSSENAAFALFRVMPRFKVKGEGDLVQIEDQVVLESVKSPGQFLHVSRHKFEAHMPVYADSYELNLSVRFSGFTLIRRYHETEDEANKIRAGQPVRFFHTELEAYLVCEGTFNEPEVEDVHLRVRAVEQTKPKTMFPPTSAICYWQLEFFEGCISGDIIKWEQQVRIRHMCTRKFLIIDNDGRLALTEDCKDARAVFRLHPVLRMVNLESNVKINYSERDEIEDTTYCRIEHVVTGNWLHGSKEDYSRKTQSDEASSHNSMAGLVWSQAPLKKVEIVSEMQFDDAFTIYSVEEELVRIFNFAAGCVPFIQKLCLQLRGVPFSSAEGSASAERKQGSQSTLNAYRSHTIANALKELRDFMIVNSEPVKKRQKLLRNLRIVELLVRLLQTPFRGGPDQQYLVKIFVECYEVLYTYLMGDSRKNELYIAKHIDFFRSQVVLEEEVGLNAAHMIMELIKDNRKIVDRIPHSYVDEIIELLKQNKNFRYLELLSVLCVCDGLSMPENQNYITDKWLVEGQSFSLVFFTDLGQTIGKEKDKVFVSVDNKRRWVSLAQFAKDYQKAVAASKTNADGSVQITHVKSRKRQLNKRKLSPEEQNSTIIEEFMFLQHQLDLFGKLCQGS</sequence>
<dbReference type="PRINTS" id="PR00779">
    <property type="entry name" value="INSP3RECEPTR"/>
</dbReference>
<dbReference type="SUPFAM" id="SSF100909">
    <property type="entry name" value="IP3 receptor type 1 binding core, domain 2"/>
    <property type="match status" value="1"/>
</dbReference>
<dbReference type="GO" id="GO:0051209">
    <property type="term" value="P:release of sequestered calcium ion into cytosol"/>
    <property type="evidence" value="ECO:0007669"/>
    <property type="project" value="UniProtKB-UniRule"/>
</dbReference>
<dbReference type="PANTHER" id="PTHR13715">
    <property type="entry name" value="RYANODINE RECEPTOR AND IP3 RECEPTOR"/>
    <property type="match status" value="1"/>
</dbReference>
<organism evidence="4 5">
    <name type="scientific">Macrostomum lignano</name>
    <dbReference type="NCBI Taxonomy" id="282301"/>
    <lineage>
        <taxon>Eukaryota</taxon>
        <taxon>Metazoa</taxon>
        <taxon>Spiralia</taxon>
        <taxon>Lophotrochozoa</taxon>
        <taxon>Platyhelminthes</taxon>
        <taxon>Rhabditophora</taxon>
        <taxon>Macrostomorpha</taxon>
        <taxon>Macrostomida</taxon>
        <taxon>Macrostomidae</taxon>
        <taxon>Macrostomum</taxon>
    </lineage>
</organism>
<dbReference type="GO" id="GO:0005789">
    <property type="term" value="C:endoplasmic reticulum membrane"/>
    <property type="evidence" value="ECO:0007669"/>
    <property type="project" value="UniProtKB-SubCell"/>
</dbReference>
<dbReference type="PROSITE" id="PS50919">
    <property type="entry name" value="MIR"/>
    <property type="match status" value="1"/>
</dbReference>
<keyword evidence="2" id="KW-0106">Calcium</keyword>
<keyword evidence="2" id="KW-0109">Calcium transport</keyword>
<dbReference type="SMART" id="SM00472">
    <property type="entry name" value="MIR"/>
    <property type="match status" value="2"/>
</dbReference>
<keyword evidence="2" id="KW-0406">Ion transport</keyword>
<comment type="function">
    <text evidence="2">Receptor for inositol 1,4,5-trisphosphate, a second messenger that mediates the release of intracellular calcium.</text>
</comment>
<evidence type="ECO:0000256" key="2">
    <source>
        <dbReference type="RuleBase" id="RU368044"/>
    </source>
</evidence>
<dbReference type="InterPro" id="IPR014821">
    <property type="entry name" value="Ins145_P3_rcpt"/>
</dbReference>
<keyword evidence="2" id="KW-0107">Calcium channel</keyword>
<dbReference type="Pfam" id="PF08709">
    <property type="entry name" value="Ins145_P3_rec"/>
    <property type="match status" value="1"/>
</dbReference>
<dbReference type="GO" id="GO:0005220">
    <property type="term" value="F:inositol 1,4,5-trisphosphate-gated calcium channel activity"/>
    <property type="evidence" value="ECO:0007669"/>
    <property type="project" value="UniProtKB-UniRule"/>
</dbReference>
<name>A0A1I8GHB2_9PLAT</name>
<dbReference type="CDD" id="cd23280">
    <property type="entry name" value="beta-trefoil_MIR_itr-1-like"/>
    <property type="match status" value="1"/>
</dbReference>
<keyword evidence="2" id="KW-0813">Transport</keyword>
<dbReference type="Proteomes" id="UP000095280">
    <property type="component" value="Unplaced"/>
</dbReference>
<keyword evidence="2" id="KW-0407">Ion channel</keyword>
<proteinExistence type="inferred from homology"/>
<dbReference type="InterPro" id="IPR036300">
    <property type="entry name" value="MIR_dom_sf"/>
</dbReference>
<keyword evidence="2" id="KW-0256">Endoplasmic reticulum</keyword>
<comment type="subcellular location">
    <subcellularLocation>
        <location evidence="2">Endoplasmic reticulum membrane</location>
        <topology evidence="2">Multi-pass membrane protein</topology>
    </subcellularLocation>
</comment>
<feature type="domain" description="MIR" evidence="3">
    <location>
        <begin position="115"/>
        <end position="169"/>
    </location>
</feature>
<comment type="subunit">
    <text evidence="2">Homotetramer.</text>
</comment>
<evidence type="ECO:0000313" key="5">
    <source>
        <dbReference type="WBParaSite" id="maker-uti_cns_0002009-snap-gene-0.5-mRNA-1"/>
    </source>
</evidence>
<protein>
    <recommendedName>
        <fullName evidence="2">Inositol 1,4,5-trisphosphate receptor</fullName>
    </recommendedName>
</protein>
<dbReference type="Pfam" id="PF02815">
    <property type="entry name" value="MIR"/>
    <property type="match status" value="1"/>
</dbReference>
<dbReference type="GO" id="GO:0070679">
    <property type="term" value="F:inositol 1,4,5 trisphosphate binding"/>
    <property type="evidence" value="ECO:0007669"/>
    <property type="project" value="UniProtKB-UniRule"/>
</dbReference>
<accession>A0A1I8GHB2</accession>